<reference evidence="3 4" key="1">
    <citation type="submission" date="2018-02" db="EMBL/GenBank/DDBJ databases">
        <title>Genome sequence of the basidiomycete white-rot fungus Phlebia centrifuga.</title>
        <authorList>
            <person name="Granchi Z."/>
            <person name="Peng M."/>
            <person name="de Vries R.P."/>
            <person name="Hilden K."/>
            <person name="Makela M.R."/>
            <person name="Grigoriev I."/>
            <person name="Riley R."/>
        </authorList>
    </citation>
    <scope>NUCLEOTIDE SEQUENCE [LARGE SCALE GENOMIC DNA]</scope>
    <source>
        <strain evidence="3 4">FBCC195</strain>
    </source>
</reference>
<comment type="caution">
    <text evidence="3">The sequence shown here is derived from an EMBL/GenBank/DDBJ whole genome shotgun (WGS) entry which is preliminary data.</text>
</comment>
<protein>
    <submittedName>
        <fullName evidence="3">Uncharacterized protein</fullName>
    </submittedName>
</protein>
<organism evidence="3 4">
    <name type="scientific">Hermanssonia centrifuga</name>
    <dbReference type="NCBI Taxonomy" id="98765"/>
    <lineage>
        <taxon>Eukaryota</taxon>
        <taxon>Fungi</taxon>
        <taxon>Dikarya</taxon>
        <taxon>Basidiomycota</taxon>
        <taxon>Agaricomycotina</taxon>
        <taxon>Agaricomycetes</taxon>
        <taxon>Polyporales</taxon>
        <taxon>Meruliaceae</taxon>
        <taxon>Hermanssonia</taxon>
    </lineage>
</organism>
<gene>
    <name evidence="3" type="ORF">PHLCEN_2v8078</name>
</gene>
<feature type="compositionally biased region" description="Basic residues" evidence="1">
    <location>
        <begin position="389"/>
        <end position="403"/>
    </location>
</feature>
<sequence>MFFAPIFFGFLVASIFVSSPGLVVDILQWGQLSTRLLTNGVETYKLLFLSTTPATADVLQVQSITLIGSCELPTSTILAGLLSPIAAVTYDTSLTVLTTPTVPSASAVVSAPVSPILLHQQQSGLVVAVMILTVCLGLFLWEASETIFNSGGEIAETALPIVSVALASSDPVKETGAGVTTSDTTTPSCLFEILGLPVPQEFSIYDMLLESITFCTTFQDIEINIPDLLIQHTTSSAYSSDFSLTYIPSESSISYPSSPITQFLIHPASSVDSFTSALSYTSSINSFASAASLLNTDSYSAADVSSLSLSPIPVIGIPSVSATAPSSPTATADDTGVPKKQRARKRKGSCQVVDLKAQDKECTAAPPIVTVEATQDSSTSLTTSPPSGTHKRSRRAGKTRHGRKFEAQRKNAAAGPSTAVVDASASKATPSSSSPTLVSNLTATYPFHPARPQDAPFGMIIIGRQNLLIEDKDRPIEYLPHCPYTRLSAKAKSKSKARSLSNATLNADDDLHCMKKGTSALGTGRHQLVDLADIATFRPPRKPRRRLV</sequence>
<keyword evidence="2" id="KW-0472">Membrane</keyword>
<proteinExistence type="predicted"/>
<evidence type="ECO:0000313" key="4">
    <source>
        <dbReference type="Proteomes" id="UP000186601"/>
    </source>
</evidence>
<feature type="region of interest" description="Disordered" evidence="1">
    <location>
        <begin position="320"/>
        <end position="351"/>
    </location>
</feature>
<feature type="compositionally biased region" description="Low complexity" evidence="1">
    <location>
        <begin position="320"/>
        <end position="335"/>
    </location>
</feature>
<feature type="compositionally biased region" description="Low complexity" evidence="1">
    <location>
        <begin position="374"/>
        <end position="388"/>
    </location>
</feature>
<evidence type="ECO:0000256" key="2">
    <source>
        <dbReference type="SAM" id="Phobius"/>
    </source>
</evidence>
<keyword evidence="4" id="KW-1185">Reference proteome</keyword>
<name>A0A2R6NUQ1_9APHY</name>
<evidence type="ECO:0000313" key="3">
    <source>
        <dbReference type="EMBL" id="PSR77089.1"/>
    </source>
</evidence>
<dbReference type="AlphaFoldDB" id="A0A2R6NUQ1"/>
<dbReference type="EMBL" id="MLYV02000814">
    <property type="protein sequence ID" value="PSR77089.1"/>
    <property type="molecule type" value="Genomic_DNA"/>
</dbReference>
<evidence type="ECO:0000256" key="1">
    <source>
        <dbReference type="SAM" id="MobiDB-lite"/>
    </source>
</evidence>
<feature type="compositionally biased region" description="Low complexity" evidence="1">
    <location>
        <begin position="423"/>
        <end position="436"/>
    </location>
</feature>
<feature type="region of interest" description="Disordered" evidence="1">
    <location>
        <begin position="368"/>
        <end position="438"/>
    </location>
</feature>
<dbReference type="Proteomes" id="UP000186601">
    <property type="component" value="Unassembled WGS sequence"/>
</dbReference>
<accession>A0A2R6NUQ1</accession>
<feature type="compositionally biased region" description="Basic residues" evidence="1">
    <location>
        <begin position="339"/>
        <end position="348"/>
    </location>
</feature>
<keyword evidence="2" id="KW-1133">Transmembrane helix</keyword>
<keyword evidence="2" id="KW-0812">Transmembrane</keyword>
<feature type="transmembrane region" description="Helical" evidence="2">
    <location>
        <begin position="6"/>
        <end position="27"/>
    </location>
</feature>